<dbReference type="GeneID" id="10152832"/>
<dbReference type="OrthoDB" id="379742at2157"/>
<dbReference type="eggNOG" id="arCOG02103">
    <property type="taxonomic scope" value="Archaea"/>
</dbReference>
<reference evidence="1 2" key="2">
    <citation type="journal article" date="2011" name="Stand. Genomic Sci.">
        <title>Complete genome sequence of Desulfurococcus mucosus type strain (O7/1).</title>
        <authorList>
            <person name="Wirth R."/>
            <person name="Chertkov O."/>
            <person name="Held B."/>
            <person name="Lapidus A."/>
            <person name="Nolan M."/>
            <person name="Lucas S."/>
            <person name="Hammon N."/>
            <person name="Deshpande S."/>
            <person name="Cheng J.F."/>
            <person name="Tapia R."/>
            <person name="Han C."/>
            <person name="Goodwin L."/>
            <person name="Pitluck S."/>
            <person name="Liolios K."/>
            <person name="Ioanna P."/>
            <person name="Ivanova N."/>
            <person name="Mavromatis K."/>
            <person name="Mikhailova N."/>
            <person name="Pati A."/>
            <person name="Chen A."/>
            <person name="Palaniappan K."/>
            <person name="Land M."/>
            <person name="Hauser L."/>
            <person name="Chang Y.J."/>
            <person name="Jeffries C.D."/>
            <person name="Bilek Y."/>
            <person name="Hader T."/>
            <person name="Rohde M."/>
            <person name="Spring S."/>
            <person name="Sikorski J."/>
            <person name="Goker M."/>
            <person name="Woyke T."/>
            <person name="Bristow J."/>
            <person name="Eisen J.A."/>
            <person name="Markowitz V."/>
            <person name="Hugenholtz P."/>
            <person name="Kyrpides N.C."/>
            <person name="Klenk H.P."/>
        </authorList>
    </citation>
    <scope>NUCLEOTIDE SEQUENCE [LARGE SCALE GENOMIC DNA]</scope>
    <source>
        <strain evidence="2">ATCC 35584 / DSM 2162 / JCM 9187 / O7/1</strain>
    </source>
</reference>
<sequence>MIDCRLLGSLRNLSAESGFTGVEIVAVILGVFKEGYGRVAVSRKTGIGERRIRNVYEYLNTLKTIKPGVYEAVVGGLVNSLVETDTAGEYHATVVSPVDPGLLRAVESRVVELRDWIIVETRSRDCIEVIGVVDKGVSFPRLPPDLVVKYAGILPGHARVNYSIVILWRKYIPILYESAVLSALANMCVSEEPAL</sequence>
<reference evidence="2" key="1">
    <citation type="submission" date="2010-11" db="EMBL/GenBank/DDBJ databases">
        <title>The complete genome of Desulfurococcus mucosus DSM 2162.</title>
        <authorList>
            <consortium name="US DOE Joint Genome Institute (JGI-PGF)"/>
            <person name="Lucas S."/>
            <person name="Copeland A."/>
            <person name="Lapidus A."/>
            <person name="Bruce D."/>
            <person name="Goodwin L."/>
            <person name="Pitluck S."/>
            <person name="Kyrpides N."/>
            <person name="Mavromatis K."/>
            <person name="Pagani I."/>
            <person name="Ivanova N."/>
            <person name="Ovchinnikova G."/>
            <person name="Chertkov O."/>
            <person name="Held B."/>
            <person name="Brettin T."/>
            <person name="Detter J.C."/>
            <person name="Tapia R."/>
            <person name="Han C."/>
            <person name="Land M."/>
            <person name="Hauser L."/>
            <person name="Markowitz V."/>
            <person name="Cheng J.-F."/>
            <person name="Hugenholtz P."/>
            <person name="Woyke T."/>
            <person name="Wu D."/>
            <person name="Wirth R."/>
            <person name="Bilek Y."/>
            <person name="Hader T."/>
            <person name="Klenk H.-P."/>
            <person name="Eisen J.A."/>
        </authorList>
    </citation>
    <scope>NUCLEOTIDE SEQUENCE [LARGE SCALE GENOMIC DNA]</scope>
    <source>
        <strain evidence="2">ATCC 35584 / DSM 2162 / JCM 9187 / O7/1</strain>
    </source>
</reference>
<evidence type="ECO:0000313" key="2">
    <source>
        <dbReference type="Proteomes" id="UP000001068"/>
    </source>
</evidence>
<dbReference type="KEGG" id="dmu:Desmu_0144"/>
<keyword evidence="2" id="KW-1185">Reference proteome</keyword>
<protein>
    <submittedName>
        <fullName evidence="1">Uncharacterized protein</fullName>
    </submittedName>
</protein>
<evidence type="ECO:0000313" key="1">
    <source>
        <dbReference type="EMBL" id="ADV64463.1"/>
    </source>
</evidence>
<dbReference type="Proteomes" id="UP000001068">
    <property type="component" value="Chromosome"/>
</dbReference>
<organism evidence="1 2">
    <name type="scientific">Desulfurococcus mucosus (strain ATCC 35584 / DSM 2162 / JCM 9187 / O7/1)</name>
    <dbReference type="NCBI Taxonomy" id="765177"/>
    <lineage>
        <taxon>Archaea</taxon>
        <taxon>Thermoproteota</taxon>
        <taxon>Thermoprotei</taxon>
        <taxon>Desulfurococcales</taxon>
        <taxon>Desulfurococcaceae</taxon>
        <taxon>Desulfurococcus</taxon>
    </lineage>
</organism>
<dbReference type="EMBL" id="CP002363">
    <property type="protein sequence ID" value="ADV64463.1"/>
    <property type="molecule type" value="Genomic_DNA"/>
</dbReference>
<proteinExistence type="predicted"/>
<accession>E8R730</accession>
<name>E8R730_DESM0</name>
<dbReference type="RefSeq" id="WP_013561685.1">
    <property type="nucleotide sequence ID" value="NC_014961.1"/>
</dbReference>
<dbReference type="HOGENOM" id="CLU_1405928_0_0_2"/>
<dbReference type="STRING" id="765177.Desmu_0144"/>
<gene>
    <name evidence="1" type="ordered locus">Desmu_0144</name>
</gene>
<dbReference type="AlphaFoldDB" id="E8R730"/>